<reference evidence="5" key="1">
    <citation type="submission" date="2021-01" db="EMBL/GenBank/DDBJ databases">
        <authorList>
            <consortium name="Aspergillus puulaauensis MK2 genome sequencing consortium"/>
            <person name="Kazuki M."/>
            <person name="Futagami T."/>
        </authorList>
    </citation>
    <scope>NUCLEOTIDE SEQUENCE</scope>
    <source>
        <strain evidence="5">MK2</strain>
    </source>
</reference>
<evidence type="ECO:0000256" key="1">
    <source>
        <dbReference type="ARBA" id="ARBA00006432"/>
    </source>
</evidence>
<dbReference type="Pfam" id="PF00501">
    <property type="entry name" value="AMP-binding"/>
    <property type="match status" value="1"/>
</dbReference>
<protein>
    <recommendedName>
        <fullName evidence="7">Acetyl-CoA synthetase-like protein</fullName>
    </recommendedName>
</protein>
<dbReference type="InterPro" id="IPR042099">
    <property type="entry name" value="ANL_N_sf"/>
</dbReference>
<dbReference type="PANTHER" id="PTHR24096:SF149">
    <property type="entry name" value="AMP-BINDING DOMAIN-CONTAINING PROTEIN-RELATED"/>
    <property type="match status" value="1"/>
</dbReference>
<dbReference type="GO" id="GO:0019748">
    <property type="term" value="P:secondary metabolic process"/>
    <property type="evidence" value="ECO:0007669"/>
    <property type="project" value="TreeGrafter"/>
</dbReference>
<dbReference type="AlphaFoldDB" id="A0A7R7XTB8"/>
<dbReference type="GeneID" id="64976434"/>
<dbReference type="InterPro" id="IPR000873">
    <property type="entry name" value="AMP-dep_synth/lig_dom"/>
</dbReference>
<evidence type="ECO:0000313" key="5">
    <source>
        <dbReference type="EMBL" id="BCS26429.1"/>
    </source>
</evidence>
<feature type="domain" description="AMP-dependent synthetase/ligase" evidence="3">
    <location>
        <begin position="104"/>
        <end position="415"/>
    </location>
</feature>
<dbReference type="PANTHER" id="PTHR24096">
    <property type="entry name" value="LONG-CHAIN-FATTY-ACID--COA LIGASE"/>
    <property type="match status" value="1"/>
</dbReference>
<reference evidence="5" key="2">
    <citation type="submission" date="2021-02" db="EMBL/GenBank/DDBJ databases">
        <title>Aspergillus puulaauensis MK2 genome sequence.</title>
        <authorList>
            <person name="Futagami T."/>
            <person name="Mori K."/>
            <person name="Kadooka C."/>
            <person name="Tanaka T."/>
        </authorList>
    </citation>
    <scope>NUCLEOTIDE SEQUENCE</scope>
    <source>
        <strain evidence="5">MK2</strain>
    </source>
</reference>
<gene>
    <name evidence="5" type="ORF">APUU_51140A</name>
</gene>
<proteinExistence type="inferred from homology"/>
<accession>A0A7R7XTB8</accession>
<dbReference type="Proteomes" id="UP000654913">
    <property type="component" value="Chromosome 5"/>
</dbReference>
<dbReference type="InterPro" id="IPR020845">
    <property type="entry name" value="AMP-binding_CS"/>
</dbReference>
<dbReference type="EMBL" id="AP024447">
    <property type="protein sequence ID" value="BCS26429.1"/>
    <property type="molecule type" value="Genomic_DNA"/>
</dbReference>
<sequence>MTIYHSPISPFGDIASLSIPQFMTRYNPDGVAADKVVHRDALSSEALTYSSLRQKASLSAWGLKHELGVNPGDTILAIVTNSVRNPPPTYPEIVDTMSNHKKNDFVILAHATWWLGAVFAPLNTSSTKKDIEHVLALIKPTHIATISSKLQDVQDATASVQLHPNPRVFTVLSKVPSISQFPNDILSAATKPLPAFDLGSKSAKETPSTICFSSGTTGKMKGVLMSHYSLVANILQLRTSLPARLNSSVREVWFTPYCHIYGLATVVLAGMWAGGSFFSLPSFDLELFCAKSSEIQATDMHLVPPVALLLATSDLARRYTVPSLQRIVVAAAPLKEALQRELKNRFPRASICQGYGLTECSPGVTHQITDKDSSCGTVGTLIAGTEARLVSPTTGRDVAPGEEGELWIRGPQVMMYIALECLLWWGYINDAPATAATFSPDGWLRTGDIMRVDADGDFWVTDRLKEMIKYKGFQIPPSELEDTLLQHPSVTDAAVCAVYVDSQATEVPLAYVSLPPETTSLPSSEIQPVLDEIRKWSDGQLAGYKRLRGGVFHLQTLPKTPTGKILRRLLPAKVKEGREGRL</sequence>
<name>A0A7R7XTB8_9EURO</name>
<evidence type="ECO:0000256" key="2">
    <source>
        <dbReference type="ARBA" id="ARBA00022598"/>
    </source>
</evidence>
<keyword evidence="2" id="KW-0436">Ligase</keyword>
<evidence type="ECO:0008006" key="7">
    <source>
        <dbReference type="Google" id="ProtNLM"/>
    </source>
</evidence>
<dbReference type="KEGG" id="apuu:APUU_51140A"/>
<dbReference type="Gene3D" id="3.40.50.12780">
    <property type="entry name" value="N-terminal domain of ligase-like"/>
    <property type="match status" value="1"/>
</dbReference>
<dbReference type="GO" id="GO:0016405">
    <property type="term" value="F:CoA-ligase activity"/>
    <property type="evidence" value="ECO:0007669"/>
    <property type="project" value="TreeGrafter"/>
</dbReference>
<dbReference type="SUPFAM" id="SSF56801">
    <property type="entry name" value="Acetyl-CoA synthetase-like"/>
    <property type="match status" value="1"/>
</dbReference>
<feature type="domain" description="AMP-binding enzyme C-terminal" evidence="4">
    <location>
        <begin position="479"/>
        <end position="564"/>
    </location>
</feature>
<dbReference type="PROSITE" id="PS00455">
    <property type="entry name" value="AMP_BINDING"/>
    <property type="match status" value="1"/>
</dbReference>
<evidence type="ECO:0000259" key="4">
    <source>
        <dbReference type="Pfam" id="PF13193"/>
    </source>
</evidence>
<dbReference type="Gene3D" id="3.30.300.30">
    <property type="match status" value="1"/>
</dbReference>
<evidence type="ECO:0000259" key="3">
    <source>
        <dbReference type="Pfam" id="PF00501"/>
    </source>
</evidence>
<dbReference type="OrthoDB" id="1898221at2759"/>
<dbReference type="InterPro" id="IPR045851">
    <property type="entry name" value="AMP-bd_C_sf"/>
</dbReference>
<comment type="similarity">
    <text evidence="1">Belongs to the ATP-dependent AMP-binding enzyme family.</text>
</comment>
<dbReference type="Pfam" id="PF13193">
    <property type="entry name" value="AMP-binding_C"/>
    <property type="match status" value="1"/>
</dbReference>
<keyword evidence="6" id="KW-1185">Reference proteome</keyword>
<organism evidence="5 6">
    <name type="scientific">Aspergillus puulaauensis</name>
    <dbReference type="NCBI Taxonomy" id="1220207"/>
    <lineage>
        <taxon>Eukaryota</taxon>
        <taxon>Fungi</taxon>
        <taxon>Dikarya</taxon>
        <taxon>Ascomycota</taxon>
        <taxon>Pezizomycotina</taxon>
        <taxon>Eurotiomycetes</taxon>
        <taxon>Eurotiomycetidae</taxon>
        <taxon>Eurotiales</taxon>
        <taxon>Aspergillaceae</taxon>
        <taxon>Aspergillus</taxon>
    </lineage>
</organism>
<dbReference type="RefSeq" id="XP_041558623.1">
    <property type="nucleotide sequence ID" value="XM_041706215.1"/>
</dbReference>
<evidence type="ECO:0000313" key="6">
    <source>
        <dbReference type="Proteomes" id="UP000654913"/>
    </source>
</evidence>
<dbReference type="InterPro" id="IPR025110">
    <property type="entry name" value="AMP-bd_C"/>
</dbReference>